<organism evidence="2 3">
    <name type="scientific">Mycena albidolilacea</name>
    <dbReference type="NCBI Taxonomy" id="1033008"/>
    <lineage>
        <taxon>Eukaryota</taxon>
        <taxon>Fungi</taxon>
        <taxon>Dikarya</taxon>
        <taxon>Basidiomycota</taxon>
        <taxon>Agaricomycotina</taxon>
        <taxon>Agaricomycetes</taxon>
        <taxon>Agaricomycetidae</taxon>
        <taxon>Agaricales</taxon>
        <taxon>Marasmiineae</taxon>
        <taxon>Mycenaceae</taxon>
        <taxon>Mycena</taxon>
    </lineage>
</organism>
<name>A0AAD6ZEC4_9AGAR</name>
<evidence type="ECO:0000313" key="2">
    <source>
        <dbReference type="EMBL" id="KAJ7318527.1"/>
    </source>
</evidence>
<evidence type="ECO:0000313" key="3">
    <source>
        <dbReference type="Proteomes" id="UP001218218"/>
    </source>
</evidence>
<dbReference type="Proteomes" id="UP001218218">
    <property type="component" value="Unassembled WGS sequence"/>
</dbReference>
<feature type="compositionally biased region" description="Low complexity" evidence="1">
    <location>
        <begin position="265"/>
        <end position="282"/>
    </location>
</feature>
<evidence type="ECO:0000256" key="1">
    <source>
        <dbReference type="SAM" id="MobiDB-lite"/>
    </source>
</evidence>
<proteinExistence type="predicted"/>
<gene>
    <name evidence="2" type="ORF">DFH08DRAFT_892190</name>
</gene>
<accession>A0AAD6ZEC4</accession>
<keyword evidence="3" id="KW-1185">Reference proteome</keyword>
<comment type="caution">
    <text evidence="2">The sequence shown here is derived from an EMBL/GenBank/DDBJ whole genome shotgun (WGS) entry which is preliminary data.</text>
</comment>
<protein>
    <submittedName>
        <fullName evidence="2">Uncharacterized protein</fullName>
    </submittedName>
</protein>
<feature type="compositionally biased region" description="Basic residues" evidence="1">
    <location>
        <begin position="437"/>
        <end position="453"/>
    </location>
</feature>
<dbReference type="AlphaFoldDB" id="A0AAD6ZEC4"/>
<sequence length="453" mass="48957">MSKLLEVDVRNFDPAYLLGRLIQLTSFDRPEALRRARLFLRATTSLQCFWSATFGRSAKSSAVARFQLEAQRPTALLAFQRPGACCNDRALTRRLLCTSAVDTDAPRETRLLSGPPFRPSHVRSALPSPPWGSAYTHGDPIDLGQPPSTLGCGSGTPRRWMYRDEGCDIAARSPPPHEGTTGVCAADNERYAAGASREEVKAGRGGSTNATGIGARHGRAVWRGRQGDSCHGTDASTPALLSLVFHWSAFLVVAASRSPPPCQHSARASSSLPPPRLDLASPNRVHQKARRSPLALAPPSSTRFNLCRGIRLLWFSSESACRITAWQRAQDDGTVCEPRAGVLVVDAPDGRLVHSRPHPRGALSSWAPTLSNTTQSLVCGPRQGLYRVGPTLPAAVAVEAQAQAYIELSRLSYISHSSLLCTASDSPPVPHTPCSRRSFRRRPPIPRAHGPKS</sequence>
<dbReference type="EMBL" id="JARIHO010000057">
    <property type="protein sequence ID" value="KAJ7318527.1"/>
    <property type="molecule type" value="Genomic_DNA"/>
</dbReference>
<feature type="region of interest" description="Disordered" evidence="1">
    <location>
        <begin position="262"/>
        <end position="296"/>
    </location>
</feature>
<feature type="region of interest" description="Disordered" evidence="1">
    <location>
        <begin position="424"/>
        <end position="453"/>
    </location>
</feature>
<reference evidence="2" key="1">
    <citation type="submission" date="2023-03" db="EMBL/GenBank/DDBJ databases">
        <title>Massive genome expansion in bonnet fungi (Mycena s.s.) driven by repeated elements and novel gene families across ecological guilds.</title>
        <authorList>
            <consortium name="Lawrence Berkeley National Laboratory"/>
            <person name="Harder C.B."/>
            <person name="Miyauchi S."/>
            <person name="Viragh M."/>
            <person name="Kuo A."/>
            <person name="Thoen E."/>
            <person name="Andreopoulos B."/>
            <person name="Lu D."/>
            <person name="Skrede I."/>
            <person name="Drula E."/>
            <person name="Henrissat B."/>
            <person name="Morin E."/>
            <person name="Kohler A."/>
            <person name="Barry K."/>
            <person name="LaButti K."/>
            <person name="Morin E."/>
            <person name="Salamov A."/>
            <person name="Lipzen A."/>
            <person name="Mereny Z."/>
            <person name="Hegedus B."/>
            <person name="Baldrian P."/>
            <person name="Stursova M."/>
            <person name="Weitz H."/>
            <person name="Taylor A."/>
            <person name="Grigoriev I.V."/>
            <person name="Nagy L.G."/>
            <person name="Martin F."/>
            <person name="Kauserud H."/>
        </authorList>
    </citation>
    <scope>NUCLEOTIDE SEQUENCE</scope>
    <source>
        <strain evidence="2">CBHHK002</strain>
    </source>
</reference>